<dbReference type="SUPFAM" id="SSF56219">
    <property type="entry name" value="DNase I-like"/>
    <property type="match status" value="1"/>
</dbReference>
<name>A0AAN8PGJ1_PATCE</name>
<dbReference type="GO" id="GO:0008168">
    <property type="term" value="F:methyltransferase activity"/>
    <property type="evidence" value="ECO:0007669"/>
    <property type="project" value="InterPro"/>
</dbReference>
<dbReference type="EMBL" id="JAZGQO010000009">
    <property type="protein sequence ID" value="KAK6178302.1"/>
    <property type="molecule type" value="Genomic_DNA"/>
</dbReference>
<evidence type="ECO:0000313" key="3">
    <source>
        <dbReference type="EMBL" id="KAK6178302.1"/>
    </source>
</evidence>
<reference evidence="3 4" key="1">
    <citation type="submission" date="2024-01" db="EMBL/GenBank/DDBJ databases">
        <title>The genome of the rayed Mediterranean limpet Patella caerulea (Linnaeus, 1758).</title>
        <authorList>
            <person name="Anh-Thu Weber A."/>
            <person name="Halstead-Nussloch G."/>
        </authorList>
    </citation>
    <scope>NUCLEOTIDE SEQUENCE [LARGE SCALE GENOMIC DNA]</scope>
    <source>
        <strain evidence="3">AATW-2023a</strain>
        <tissue evidence="3">Whole specimen</tissue>
    </source>
</reference>
<organism evidence="3 4">
    <name type="scientific">Patella caerulea</name>
    <name type="common">Rayed Mediterranean limpet</name>
    <dbReference type="NCBI Taxonomy" id="87958"/>
    <lineage>
        <taxon>Eukaryota</taxon>
        <taxon>Metazoa</taxon>
        <taxon>Spiralia</taxon>
        <taxon>Lophotrochozoa</taxon>
        <taxon>Mollusca</taxon>
        <taxon>Gastropoda</taxon>
        <taxon>Patellogastropoda</taxon>
        <taxon>Patelloidea</taxon>
        <taxon>Patellidae</taxon>
        <taxon>Patella</taxon>
    </lineage>
</organism>
<dbReference type="AlphaFoldDB" id="A0AAN8PGJ1"/>
<feature type="chain" id="PRO_5043033539" description="Reverse transcriptase domain-containing protein" evidence="1">
    <location>
        <begin position="23"/>
        <end position="974"/>
    </location>
</feature>
<accession>A0AAN8PGJ1</accession>
<dbReference type="InterPro" id="IPR015095">
    <property type="entry name" value="AlkB_hom8_N"/>
</dbReference>
<dbReference type="InterPro" id="IPR000477">
    <property type="entry name" value="RT_dom"/>
</dbReference>
<dbReference type="PANTHER" id="PTHR47510:SF3">
    <property type="entry name" value="ENDO_EXONUCLEASE_PHOSPHATASE DOMAIN-CONTAINING PROTEIN"/>
    <property type="match status" value="1"/>
</dbReference>
<proteinExistence type="predicted"/>
<dbReference type="Proteomes" id="UP001347796">
    <property type="component" value="Unassembled WGS sequence"/>
</dbReference>
<evidence type="ECO:0000259" key="2">
    <source>
        <dbReference type="PROSITE" id="PS50878"/>
    </source>
</evidence>
<dbReference type="Pfam" id="PF00078">
    <property type="entry name" value="RVT_1"/>
    <property type="match status" value="1"/>
</dbReference>
<keyword evidence="1" id="KW-0732">Signal</keyword>
<feature type="signal peptide" evidence="1">
    <location>
        <begin position="1"/>
        <end position="22"/>
    </location>
</feature>
<dbReference type="GO" id="GO:0016706">
    <property type="term" value="F:2-oxoglutarate-dependent dioxygenase activity"/>
    <property type="evidence" value="ECO:0007669"/>
    <property type="project" value="InterPro"/>
</dbReference>
<dbReference type="SUPFAM" id="SSF56672">
    <property type="entry name" value="DNA/RNA polymerases"/>
    <property type="match status" value="1"/>
</dbReference>
<dbReference type="PANTHER" id="PTHR47510">
    <property type="entry name" value="REVERSE TRANSCRIPTASE DOMAIN-CONTAINING PROTEIN"/>
    <property type="match status" value="1"/>
</dbReference>
<comment type="caution">
    <text evidence="3">The sequence shown here is derived from an EMBL/GenBank/DDBJ whole genome shotgun (WGS) entry which is preliminary data.</text>
</comment>
<dbReference type="PROSITE" id="PS50878">
    <property type="entry name" value="RT_POL"/>
    <property type="match status" value="1"/>
</dbReference>
<keyword evidence="4" id="KW-1185">Reference proteome</keyword>
<dbReference type="Pfam" id="PF09004">
    <property type="entry name" value="ALKBH8_N"/>
    <property type="match status" value="1"/>
</dbReference>
<dbReference type="CDD" id="cd01650">
    <property type="entry name" value="RT_nLTR_like"/>
    <property type="match status" value="1"/>
</dbReference>
<protein>
    <recommendedName>
        <fullName evidence="2">Reverse transcriptase domain-containing protein</fullName>
    </recommendedName>
</protein>
<dbReference type="Gene3D" id="3.60.10.10">
    <property type="entry name" value="Endonuclease/exonuclease/phosphatase"/>
    <property type="match status" value="1"/>
</dbReference>
<sequence length="974" mass="112373">MKDMNYLIVFCVFALLSRLISSTQQKSTKQIIQYGRDELMSLAFNRVSTRLADIDLDFLAVNDPQSKRKSRKRGKRAGARRRIRARKTRTPLPSILLSNVRSLRNKLDDLYTSVKFLYEYRESCLLCFTETWLTESTDDTSLHIDGFGTPIRLDRSLNNTGKTIGGGVCFYINKNWCKNYVIRKQLCSEHIELLSVSLRPYYLPREFGQIFVVLVYIPPSANDKIAASTIHEHIQNLEALSPDAPKIILGDFNSCSLHSLLPQYSQYVKCPTRKDKTTDLCYSNITNAYKAFCKPPIGSSDHNSVHLIPTYVTKLKSEKPIHKTVRSWNKESLESLKGCFECTVWDIFESDPPDINEWCDVITNYISFCVEMIIPVKEIKIFPNNKPWISKELKSLLNAKKRGFMTKDRITVKRIQKDINVKIKACRNDYKKNVESQFRQTNTRQAWSSIKTIVGTNQQKAHISSPSTDQSFAEELNTFYARFDIENFTSERKSVTDALPYSNENDILISNDDVKACFRRINIRKTKGPDELDGILLKECCEQLCSVFCKLYQLSIETHTIPTLWKTSRIIPVPKKGNPKVLNDYRPVALTPIAMKCFERIISYVLKNNMTEFLDPLQFAYRSKRGTVDATISLLNSVYKHLETNKAYVRILFVDFSSAFNTIQPHILLKLLLNMHVNSILIKWIENFLIDRPQYVKVNKCYSNIIKTNTGAPQGCVLSPILFILYTNDCRSINPNCLTVKFADDAAIVSSLNDAESDTHYRGDVANFAEWCDRNYLHLNVNKTKELIVDFRVNKSDIVPLTIDDETVEIVSEYKYLGTIIDDKLSWNHNTNAVYKKCQQRLYYMRKLRSFHVNQTILSLFYSSFIQSILCFSIQCWYPSLTVQNKAKLNKIVNTASKISGVQHTPLSRLHNKFVLNVGRKIAFDETHFLYSEYELLPSGRRYRVPKFKTKRCQSSFIPQSICILNQAISDEMQ</sequence>
<dbReference type="InterPro" id="IPR043502">
    <property type="entry name" value="DNA/RNA_pol_sf"/>
</dbReference>
<dbReference type="InterPro" id="IPR036691">
    <property type="entry name" value="Endo/exonu/phosph_ase_sf"/>
</dbReference>
<evidence type="ECO:0000313" key="4">
    <source>
        <dbReference type="Proteomes" id="UP001347796"/>
    </source>
</evidence>
<gene>
    <name evidence="3" type="ORF">SNE40_013103</name>
</gene>
<feature type="domain" description="Reverse transcriptase" evidence="2">
    <location>
        <begin position="554"/>
        <end position="821"/>
    </location>
</feature>
<evidence type="ECO:0000256" key="1">
    <source>
        <dbReference type="SAM" id="SignalP"/>
    </source>
</evidence>